<dbReference type="Proteomes" id="UP001549363">
    <property type="component" value="Unassembled WGS sequence"/>
</dbReference>
<dbReference type="InterPro" id="IPR021321">
    <property type="entry name" value="DUF2922"/>
</dbReference>
<organism evidence="1 2">
    <name type="scientific">Lysinibacillus parviboronicapiens</name>
    <dbReference type="NCBI Taxonomy" id="436516"/>
    <lineage>
        <taxon>Bacteria</taxon>
        <taxon>Bacillati</taxon>
        <taxon>Bacillota</taxon>
        <taxon>Bacilli</taxon>
        <taxon>Bacillales</taxon>
        <taxon>Bacillaceae</taxon>
        <taxon>Lysinibacillus</taxon>
    </lineage>
</organism>
<dbReference type="EMBL" id="JBEPSB010000004">
    <property type="protein sequence ID" value="MET4560221.1"/>
    <property type="molecule type" value="Genomic_DNA"/>
</dbReference>
<name>A0ABV2PGZ6_9BACI</name>
<keyword evidence="2" id="KW-1185">Reference proteome</keyword>
<sequence length="74" mass="7972">MTQVLELQFETTMGKTATITIDAPKPNITASDIQQVMATIIAGNVFEVKTGAFVAIKGARIIDRQVSTFDLTTV</sequence>
<protein>
    <submittedName>
        <fullName evidence="1">Ribulose 1,5-bisphosphate carboxylase large subunit-like protein</fullName>
    </submittedName>
</protein>
<comment type="caution">
    <text evidence="1">The sequence shown here is derived from an EMBL/GenBank/DDBJ whole genome shotgun (WGS) entry which is preliminary data.</text>
</comment>
<reference evidence="1 2" key="1">
    <citation type="submission" date="2024-06" db="EMBL/GenBank/DDBJ databases">
        <title>Sorghum-associated microbial communities from plants grown in Nebraska, USA.</title>
        <authorList>
            <person name="Schachtman D."/>
        </authorList>
    </citation>
    <scope>NUCLEOTIDE SEQUENCE [LARGE SCALE GENOMIC DNA]</scope>
    <source>
        <strain evidence="1 2">736</strain>
    </source>
</reference>
<proteinExistence type="predicted"/>
<dbReference type="RefSeq" id="WP_354471325.1">
    <property type="nucleotide sequence ID" value="NZ_JBEPSB010000004.1"/>
</dbReference>
<evidence type="ECO:0000313" key="1">
    <source>
        <dbReference type="EMBL" id="MET4560221.1"/>
    </source>
</evidence>
<evidence type="ECO:0000313" key="2">
    <source>
        <dbReference type="Proteomes" id="UP001549363"/>
    </source>
</evidence>
<accession>A0ABV2PGZ6</accession>
<dbReference type="Pfam" id="PF11148">
    <property type="entry name" value="DUF2922"/>
    <property type="match status" value="1"/>
</dbReference>
<gene>
    <name evidence="1" type="ORF">ABIA69_001365</name>
</gene>